<name>A0ABS7E553_9GAMM</name>
<feature type="chain" id="PRO_5047409315" evidence="8">
    <location>
        <begin position="25"/>
        <end position="487"/>
    </location>
</feature>
<dbReference type="InterPro" id="IPR002477">
    <property type="entry name" value="Peptidoglycan-bd-like"/>
</dbReference>
<evidence type="ECO:0000313" key="11">
    <source>
        <dbReference type="Proteomes" id="UP001195963"/>
    </source>
</evidence>
<evidence type="ECO:0000256" key="6">
    <source>
        <dbReference type="ARBA" id="ARBA00023316"/>
    </source>
</evidence>
<keyword evidence="3" id="KW-0808">Transferase</keyword>
<organism evidence="10 11">
    <name type="scientific">Shewanella nanhaiensis</name>
    <dbReference type="NCBI Taxonomy" id="2864872"/>
    <lineage>
        <taxon>Bacteria</taxon>
        <taxon>Pseudomonadati</taxon>
        <taxon>Pseudomonadota</taxon>
        <taxon>Gammaproteobacteria</taxon>
        <taxon>Alteromonadales</taxon>
        <taxon>Shewanellaceae</taxon>
        <taxon>Shewanella</taxon>
    </lineage>
</organism>
<comment type="caution">
    <text evidence="10">The sequence shown here is derived from an EMBL/GenBank/DDBJ whole genome shotgun (WGS) entry which is preliminary data.</text>
</comment>
<feature type="active site" description="Proton donor/acceptor" evidence="7">
    <location>
        <position position="397"/>
    </location>
</feature>
<evidence type="ECO:0000256" key="4">
    <source>
        <dbReference type="ARBA" id="ARBA00022960"/>
    </source>
</evidence>
<gene>
    <name evidence="10" type="ORF">K0625_13725</name>
</gene>
<dbReference type="EMBL" id="JAHZST010000009">
    <property type="protein sequence ID" value="MBW8184729.1"/>
    <property type="molecule type" value="Genomic_DNA"/>
</dbReference>
<keyword evidence="6 7" id="KW-0961">Cell wall biogenesis/degradation</keyword>
<feature type="domain" description="L,D-TPase catalytic" evidence="9">
    <location>
        <begin position="262"/>
        <end position="438"/>
    </location>
</feature>
<dbReference type="SUPFAM" id="SSF47090">
    <property type="entry name" value="PGBD-like"/>
    <property type="match status" value="1"/>
</dbReference>
<dbReference type="PANTHER" id="PTHR41533">
    <property type="entry name" value="L,D-TRANSPEPTIDASE HI_1667-RELATED"/>
    <property type="match status" value="1"/>
</dbReference>
<evidence type="ECO:0000256" key="3">
    <source>
        <dbReference type="ARBA" id="ARBA00022679"/>
    </source>
</evidence>
<dbReference type="InterPro" id="IPR036366">
    <property type="entry name" value="PGBDSf"/>
</dbReference>
<dbReference type="PROSITE" id="PS52029">
    <property type="entry name" value="LD_TPASE"/>
    <property type="match status" value="1"/>
</dbReference>
<dbReference type="Pfam" id="PF03734">
    <property type="entry name" value="YkuD"/>
    <property type="match status" value="1"/>
</dbReference>
<reference evidence="10 11" key="1">
    <citation type="submission" date="2021-07" db="EMBL/GenBank/DDBJ databases">
        <title>Shewanella sp. nov, isolated from SCS.</title>
        <authorList>
            <person name="Cao W.R."/>
        </authorList>
    </citation>
    <scope>NUCLEOTIDE SEQUENCE [LARGE SCALE GENOMIC DNA]</scope>
    <source>
        <strain evidence="10 11">NR704-98</strain>
    </source>
</reference>
<accession>A0ABS7E553</accession>
<keyword evidence="8" id="KW-0732">Signal</keyword>
<comment type="pathway">
    <text evidence="1 7">Cell wall biogenesis; peptidoglycan biosynthesis.</text>
</comment>
<comment type="similarity">
    <text evidence="2">Belongs to the YkuD family.</text>
</comment>
<evidence type="ECO:0000256" key="2">
    <source>
        <dbReference type="ARBA" id="ARBA00005992"/>
    </source>
</evidence>
<keyword evidence="5 7" id="KW-0573">Peptidoglycan synthesis</keyword>
<dbReference type="InterPro" id="IPR038063">
    <property type="entry name" value="Transpep_catalytic_dom"/>
</dbReference>
<feature type="active site" description="Nucleophile" evidence="7">
    <location>
        <position position="416"/>
    </location>
</feature>
<feature type="signal peptide" evidence="8">
    <location>
        <begin position="1"/>
        <end position="24"/>
    </location>
</feature>
<evidence type="ECO:0000256" key="1">
    <source>
        <dbReference type="ARBA" id="ARBA00004752"/>
    </source>
</evidence>
<dbReference type="InterPro" id="IPR005490">
    <property type="entry name" value="LD_TPept_cat_dom"/>
</dbReference>
<evidence type="ECO:0000256" key="8">
    <source>
        <dbReference type="SAM" id="SignalP"/>
    </source>
</evidence>
<keyword evidence="11" id="KW-1185">Reference proteome</keyword>
<keyword evidence="4 7" id="KW-0133">Cell shape</keyword>
<dbReference type="RefSeq" id="WP_220110214.1">
    <property type="nucleotide sequence ID" value="NZ_JAHZST010000009.1"/>
</dbReference>
<dbReference type="InterPro" id="IPR052905">
    <property type="entry name" value="LD-transpeptidase_YkuD-like"/>
</dbReference>
<proteinExistence type="inferred from homology"/>
<protein>
    <submittedName>
        <fullName evidence="10">L,D-transpeptidase family protein</fullName>
    </submittedName>
</protein>
<dbReference type="InterPro" id="IPR036365">
    <property type="entry name" value="PGBD-like_sf"/>
</dbReference>
<dbReference type="Gene3D" id="1.10.101.10">
    <property type="entry name" value="PGBD-like superfamily/PGBD"/>
    <property type="match status" value="1"/>
</dbReference>
<dbReference type="CDD" id="cd16913">
    <property type="entry name" value="YkuD_like"/>
    <property type="match status" value="1"/>
</dbReference>
<dbReference type="PANTHER" id="PTHR41533:SF2">
    <property type="entry name" value="BLR7131 PROTEIN"/>
    <property type="match status" value="1"/>
</dbReference>
<evidence type="ECO:0000313" key="10">
    <source>
        <dbReference type="EMBL" id="MBW8184729.1"/>
    </source>
</evidence>
<evidence type="ECO:0000259" key="9">
    <source>
        <dbReference type="PROSITE" id="PS52029"/>
    </source>
</evidence>
<evidence type="ECO:0000256" key="7">
    <source>
        <dbReference type="PROSITE-ProRule" id="PRU01373"/>
    </source>
</evidence>
<evidence type="ECO:0000256" key="5">
    <source>
        <dbReference type="ARBA" id="ARBA00022984"/>
    </source>
</evidence>
<dbReference type="Gene3D" id="2.40.440.10">
    <property type="entry name" value="L,D-transpeptidase catalytic domain-like"/>
    <property type="match status" value="1"/>
</dbReference>
<dbReference type="Pfam" id="PF01471">
    <property type="entry name" value="PG_binding_1"/>
    <property type="match status" value="1"/>
</dbReference>
<dbReference type="Proteomes" id="UP001195963">
    <property type="component" value="Unassembled WGS sequence"/>
</dbReference>
<dbReference type="SUPFAM" id="SSF141523">
    <property type="entry name" value="L,D-transpeptidase catalytic domain-like"/>
    <property type="match status" value="1"/>
</dbReference>
<sequence>MRCIQALFICVFCICGSISFVCEADTGSDEAEIGLLHFYEKVIDKPIWFNGKELNTSGVSAMQLLSDLGIELVDIEDKYVGLAKQISLKELKITYAILSVLSRRAESMGNNVQFTKMAFIKVINRGEVNNYINEILPPYADVVRLRHMIREYQEKLTIFWPNLAEVDIRLGQSSVQIKKLRSMLTFLGDLDVKKQIRYRDSIFDPNAIEAVKYFQQRHGIEASGIVDSKTLAAINISPRKRLSQMQDNLWRLALLPKQVPDKYIWINIPDYSLMLFDKGSEALNMRVIVGKPMSPTPRLNTTLTQITVNPSWTPPHSIVKNELLPLHAHQPGYLNHQGFALHKTNPRSSDQKTLSIDGESNLTVLLKDYRLVQQPGKANALGKLRFSINNQQSIFLHDTPDKSLFALTDRALSHGCIRLSAPVLLSSKLLDNEAVALKFEQALDNRDTRHFPVMNSVPTLITYQTAWVDKWGVLQIRPDIYQMDREI</sequence>